<organism evidence="2 3">
    <name type="scientific">Lederbergia citri</name>
    <dbReference type="NCBI Taxonomy" id="2833580"/>
    <lineage>
        <taxon>Bacteria</taxon>
        <taxon>Bacillati</taxon>
        <taxon>Bacillota</taxon>
        <taxon>Bacilli</taxon>
        <taxon>Bacillales</taxon>
        <taxon>Bacillaceae</taxon>
        <taxon>Lederbergia</taxon>
    </lineage>
</organism>
<dbReference type="CDD" id="cd04301">
    <property type="entry name" value="NAT_SF"/>
    <property type="match status" value="1"/>
</dbReference>
<accession>A0A942TK16</accession>
<keyword evidence="3" id="KW-1185">Reference proteome</keyword>
<dbReference type="AlphaFoldDB" id="A0A942TK16"/>
<evidence type="ECO:0000313" key="2">
    <source>
        <dbReference type="EMBL" id="MBS4197724.1"/>
    </source>
</evidence>
<evidence type="ECO:0000259" key="1">
    <source>
        <dbReference type="PROSITE" id="PS51186"/>
    </source>
</evidence>
<comment type="caution">
    <text evidence="2">The sequence shown here is derived from an EMBL/GenBank/DDBJ whole genome shotgun (WGS) entry which is preliminary data.</text>
</comment>
<proteinExistence type="predicted"/>
<feature type="domain" description="N-acetyltransferase" evidence="1">
    <location>
        <begin position="1"/>
        <end position="169"/>
    </location>
</feature>
<sequence>MRFRRIHKSDILELDELFRNCLKDLVIREKKDSTLIADEVENLNRVVQESYDNNEVHFFVTEIQNKIVGSIALKRPNRDITENINTIPNVYEVAGVYILPSFQRQGVGQFMFQQIKKELALQGKKEFYLDAGFSSSQQYWKHVLGEPSVILEDYWGQGEHHLIWFRTLT</sequence>
<name>A0A942TK16_9BACI</name>
<dbReference type="InterPro" id="IPR016181">
    <property type="entry name" value="Acyl_CoA_acyltransferase"/>
</dbReference>
<dbReference type="RefSeq" id="WP_213126959.1">
    <property type="nucleotide sequence ID" value="NZ_JAGYPG010000005.1"/>
</dbReference>
<reference evidence="2 3" key="1">
    <citation type="submission" date="2021-05" db="EMBL/GenBank/DDBJ databases">
        <title>Novel Bacillus species.</title>
        <authorList>
            <person name="Liu G."/>
        </authorList>
    </citation>
    <scope>NUCLEOTIDE SEQUENCE [LARGE SCALE GENOMIC DNA]</scope>
    <source>
        <strain evidence="3">FJAT-49780</strain>
    </source>
</reference>
<dbReference type="GO" id="GO:0016747">
    <property type="term" value="F:acyltransferase activity, transferring groups other than amino-acyl groups"/>
    <property type="evidence" value="ECO:0007669"/>
    <property type="project" value="InterPro"/>
</dbReference>
<gene>
    <name evidence="2" type="ORF">KHA97_22025</name>
</gene>
<dbReference type="Gene3D" id="3.40.630.30">
    <property type="match status" value="1"/>
</dbReference>
<dbReference type="EMBL" id="JAGYPG010000005">
    <property type="protein sequence ID" value="MBS4197724.1"/>
    <property type="molecule type" value="Genomic_DNA"/>
</dbReference>
<dbReference type="Proteomes" id="UP000681414">
    <property type="component" value="Unassembled WGS sequence"/>
</dbReference>
<dbReference type="Pfam" id="PF00583">
    <property type="entry name" value="Acetyltransf_1"/>
    <property type="match status" value="1"/>
</dbReference>
<protein>
    <submittedName>
        <fullName evidence="2">GNAT family N-acetyltransferase</fullName>
    </submittedName>
</protein>
<dbReference type="SUPFAM" id="SSF55729">
    <property type="entry name" value="Acyl-CoA N-acyltransferases (Nat)"/>
    <property type="match status" value="1"/>
</dbReference>
<dbReference type="InterPro" id="IPR000182">
    <property type="entry name" value="GNAT_dom"/>
</dbReference>
<evidence type="ECO:0000313" key="3">
    <source>
        <dbReference type="Proteomes" id="UP000681414"/>
    </source>
</evidence>
<dbReference type="PROSITE" id="PS51186">
    <property type="entry name" value="GNAT"/>
    <property type="match status" value="1"/>
</dbReference>